<dbReference type="RefSeq" id="WP_069683397.1">
    <property type="nucleotide sequence ID" value="NZ_LSOG01000014.1"/>
</dbReference>
<comment type="catalytic activity">
    <reaction evidence="5">
        <text>3'-dephospho-CoA + ATP = ADP + CoA + H(+)</text>
        <dbReference type="Rhea" id="RHEA:18245"/>
        <dbReference type="ChEBI" id="CHEBI:15378"/>
        <dbReference type="ChEBI" id="CHEBI:30616"/>
        <dbReference type="ChEBI" id="CHEBI:57287"/>
        <dbReference type="ChEBI" id="CHEBI:57328"/>
        <dbReference type="ChEBI" id="CHEBI:456216"/>
        <dbReference type="EC" id="2.7.1.24"/>
    </reaction>
</comment>
<dbReference type="GO" id="GO:0005737">
    <property type="term" value="C:cytoplasm"/>
    <property type="evidence" value="ECO:0007669"/>
    <property type="project" value="UniProtKB-SubCell"/>
</dbReference>
<feature type="binding site" evidence="5">
    <location>
        <begin position="12"/>
        <end position="17"/>
    </location>
    <ligand>
        <name>ATP</name>
        <dbReference type="ChEBI" id="CHEBI:30616"/>
    </ligand>
</feature>
<gene>
    <name evidence="7" type="primary">coaE_1</name>
    <name evidence="5" type="synonym">coaE</name>
    <name evidence="7" type="ORF">lpari_00465</name>
</gene>
<dbReference type="PANTHER" id="PTHR10695">
    <property type="entry name" value="DEPHOSPHO-COA KINASE-RELATED"/>
    <property type="match status" value="1"/>
</dbReference>
<comment type="similarity">
    <text evidence="1 5">Belongs to the CoaE family.</text>
</comment>
<dbReference type="Proteomes" id="UP000095229">
    <property type="component" value="Unassembled WGS sequence"/>
</dbReference>
<dbReference type="STRING" id="45071.Lpar_2540"/>
<organism evidence="7 8">
    <name type="scientific">Legionella parisiensis</name>
    <dbReference type="NCBI Taxonomy" id="45071"/>
    <lineage>
        <taxon>Bacteria</taxon>
        <taxon>Pseudomonadati</taxon>
        <taxon>Pseudomonadota</taxon>
        <taxon>Gammaproteobacteria</taxon>
        <taxon>Legionellales</taxon>
        <taxon>Legionellaceae</taxon>
        <taxon>Legionella</taxon>
    </lineage>
</organism>
<evidence type="ECO:0000256" key="5">
    <source>
        <dbReference type="HAMAP-Rule" id="MF_00376"/>
    </source>
</evidence>
<dbReference type="NCBIfam" id="TIGR00152">
    <property type="entry name" value="dephospho-CoA kinase"/>
    <property type="match status" value="1"/>
</dbReference>
<dbReference type="GO" id="GO:0005524">
    <property type="term" value="F:ATP binding"/>
    <property type="evidence" value="ECO:0007669"/>
    <property type="project" value="UniProtKB-UniRule"/>
</dbReference>
<dbReference type="EMBL" id="LSOG01000014">
    <property type="protein sequence ID" value="OEH48516.1"/>
    <property type="molecule type" value="Genomic_DNA"/>
</dbReference>
<dbReference type="PANTHER" id="PTHR10695:SF46">
    <property type="entry name" value="BIFUNCTIONAL COENZYME A SYNTHASE-RELATED"/>
    <property type="match status" value="1"/>
</dbReference>
<dbReference type="Pfam" id="PF01121">
    <property type="entry name" value="CoaE"/>
    <property type="match status" value="1"/>
</dbReference>
<proteinExistence type="inferred from homology"/>
<keyword evidence="8" id="KW-1185">Reference proteome</keyword>
<keyword evidence="4 5" id="KW-0173">Coenzyme A biosynthesis</keyword>
<keyword evidence="2 5" id="KW-0547">Nucleotide-binding</keyword>
<sequence length="209" mass="24377">MVYCVGLTGDIASGKTTVAHLFSELGIEVIHADKISREITEKDKAAYKKIVAHYGFKVLKDDGELNRNKLREIIFSNHEERDWLERLLHPLIRKEIKRRVDASTTPYCMVEIPLLITKKAYPYINQILLISAPRDIQVSRLMQRDQCSKDQAQAILSIQPDTHLRLQNADDIIVNNMEIAELTRNVSDLHYKYLRKSKIYNRYFYLKNC</sequence>
<name>A0A1E5JVF0_9GAMM</name>
<dbReference type="AlphaFoldDB" id="A0A1E5JVF0"/>
<dbReference type="HAMAP" id="MF_00376">
    <property type="entry name" value="Dephospho_CoA_kinase"/>
    <property type="match status" value="1"/>
</dbReference>
<reference evidence="7 8" key="1">
    <citation type="submission" date="2016-02" db="EMBL/GenBank/DDBJ databases">
        <title>Secondary metabolites in Legionella.</title>
        <authorList>
            <person name="Tobias N.J."/>
            <person name="Bode H.B."/>
        </authorList>
    </citation>
    <scope>NUCLEOTIDE SEQUENCE [LARGE SCALE GENOMIC DNA]</scope>
    <source>
        <strain evidence="7 8">DSM 19216</strain>
    </source>
</reference>
<evidence type="ECO:0000256" key="2">
    <source>
        <dbReference type="ARBA" id="ARBA00022741"/>
    </source>
</evidence>
<dbReference type="UniPathway" id="UPA00241">
    <property type="reaction ID" value="UER00356"/>
</dbReference>
<evidence type="ECO:0000256" key="4">
    <source>
        <dbReference type="ARBA" id="ARBA00022993"/>
    </source>
</evidence>
<keyword evidence="3 5" id="KW-0067">ATP-binding</keyword>
<dbReference type="PROSITE" id="PS51219">
    <property type="entry name" value="DPCK"/>
    <property type="match status" value="1"/>
</dbReference>
<comment type="pathway">
    <text evidence="5">Cofactor biosynthesis; coenzyme A biosynthesis; CoA from (R)-pantothenate: step 5/5.</text>
</comment>
<dbReference type="PATRIC" id="fig|45071.7.peg.504"/>
<comment type="caution">
    <text evidence="7">The sequence shown here is derived from an EMBL/GenBank/DDBJ whole genome shotgun (WGS) entry which is preliminary data.</text>
</comment>
<dbReference type="GO" id="GO:0015937">
    <property type="term" value="P:coenzyme A biosynthetic process"/>
    <property type="evidence" value="ECO:0007669"/>
    <property type="project" value="UniProtKB-UniRule"/>
</dbReference>
<dbReference type="CDD" id="cd02022">
    <property type="entry name" value="DPCK"/>
    <property type="match status" value="1"/>
</dbReference>
<dbReference type="SUPFAM" id="SSF52540">
    <property type="entry name" value="P-loop containing nucleoside triphosphate hydrolases"/>
    <property type="match status" value="1"/>
</dbReference>
<dbReference type="GO" id="GO:0004140">
    <property type="term" value="F:dephospho-CoA kinase activity"/>
    <property type="evidence" value="ECO:0007669"/>
    <property type="project" value="UniProtKB-UniRule"/>
</dbReference>
<evidence type="ECO:0000256" key="6">
    <source>
        <dbReference type="NCBIfam" id="TIGR00152"/>
    </source>
</evidence>
<dbReference type="Gene3D" id="3.40.50.300">
    <property type="entry name" value="P-loop containing nucleotide triphosphate hydrolases"/>
    <property type="match status" value="1"/>
</dbReference>
<evidence type="ECO:0000313" key="8">
    <source>
        <dbReference type="Proteomes" id="UP000095229"/>
    </source>
</evidence>
<dbReference type="EC" id="2.7.1.24" evidence="5 6"/>
<dbReference type="OrthoDB" id="9812943at2"/>
<keyword evidence="5 7" id="KW-0418">Kinase</keyword>
<accession>A0A1E5JVF0</accession>
<keyword evidence="5" id="KW-0963">Cytoplasm</keyword>
<keyword evidence="5" id="KW-0808">Transferase</keyword>
<protein>
    <recommendedName>
        <fullName evidence="5 6">Dephospho-CoA kinase</fullName>
        <ecNumber evidence="5 6">2.7.1.24</ecNumber>
    </recommendedName>
    <alternativeName>
        <fullName evidence="5">Dephosphocoenzyme A kinase</fullName>
    </alternativeName>
</protein>
<comment type="function">
    <text evidence="5">Catalyzes the phosphorylation of the 3'-hydroxyl group of dephosphocoenzyme A to form coenzyme A.</text>
</comment>
<dbReference type="InterPro" id="IPR027417">
    <property type="entry name" value="P-loop_NTPase"/>
</dbReference>
<comment type="subcellular location">
    <subcellularLocation>
        <location evidence="5">Cytoplasm</location>
    </subcellularLocation>
</comment>
<dbReference type="InterPro" id="IPR001977">
    <property type="entry name" value="Depp_CoAkinase"/>
</dbReference>
<evidence type="ECO:0000256" key="1">
    <source>
        <dbReference type="ARBA" id="ARBA00009018"/>
    </source>
</evidence>
<evidence type="ECO:0000256" key="3">
    <source>
        <dbReference type="ARBA" id="ARBA00022840"/>
    </source>
</evidence>
<evidence type="ECO:0000313" key="7">
    <source>
        <dbReference type="EMBL" id="OEH48516.1"/>
    </source>
</evidence>